<name>A0A9W7X5W9_TRIRA</name>
<protein>
    <submittedName>
        <fullName evidence="2">Uncharacterized protein</fullName>
    </submittedName>
</protein>
<evidence type="ECO:0000313" key="3">
    <source>
        <dbReference type="Proteomes" id="UP001059041"/>
    </source>
</evidence>
<proteinExistence type="predicted"/>
<keyword evidence="3" id="KW-1185">Reference proteome</keyword>
<reference evidence="2" key="1">
    <citation type="submission" date="2021-02" db="EMBL/GenBank/DDBJ databases">
        <title>Comparative genomics reveals that relaxation of natural selection precedes convergent phenotypic evolution of cavefish.</title>
        <authorList>
            <person name="Peng Z."/>
        </authorList>
    </citation>
    <scope>NUCLEOTIDE SEQUENCE</scope>
    <source>
        <tissue evidence="2">Muscle</tissue>
    </source>
</reference>
<dbReference type="Proteomes" id="UP001059041">
    <property type="component" value="Linkage Group LG1"/>
</dbReference>
<feature type="non-terminal residue" evidence="2">
    <location>
        <position position="158"/>
    </location>
</feature>
<feature type="region of interest" description="Disordered" evidence="1">
    <location>
        <begin position="1"/>
        <end position="80"/>
    </location>
</feature>
<dbReference type="EMBL" id="JAFHDT010000001">
    <property type="protein sequence ID" value="KAI7814702.1"/>
    <property type="molecule type" value="Genomic_DNA"/>
</dbReference>
<feature type="compositionally biased region" description="Polar residues" evidence="1">
    <location>
        <begin position="25"/>
        <end position="41"/>
    </location>
</feature>
<feature type="compositionally biased region" description="Low complexity" evidence="1">
    <location>
        <begin position="42"/>
        <end position="80"/>
    </location>
</feature>
<dbReference type="AlphaFoldDB" id="A0A9W7X5W9"/>
<organism evidence="2 3">
    <name type="scientific">Triplophysa rosa</name>
    <name type="common">Cave loach</name>
    <dbReference type="NCBI Taxonomy" id="992332"/>
    <lineage>
        <taxon>Eukaryota</taxon>
        <taxon>Metazoa</taxon>
        <taxon>Chordata</taxon>
        <taxon>Craniata</taxon>
        <taxon>Vertebrata</taxon>
        <taxon>Euteleostomi</taxon>
        <taxon>Actinopterygii</taxon>
        <taxon>Neopterygii</taxon>
        <taxon>Teleostei</taxon>
        <taxon>Ostariophysi</taxon>
        <taxon>Cypriniformes</taxon>
        <taxon>Nemacheilidae</taxon>
        <taxon>Triplophysa</taxon>
    </lineage>
</organism>
<evidence type="ECO:0000256" key="1">
    <source>
        <dbReference type="SAM" id="MobiDB-lite"/>
    </source>
</evidence>
<evidence type="ECO:0000313" key="2">
    <source>
        <dbReference type="EMBL" id="KAI7814702.1"/>
    </source>
</evidence>
<accession>A0A9W7X5W9</accession>
<comment type="caution">
    <text evidence="2">The sequence shown here is derived from an EMBL/GenBank/DDBJ whole genome shotgun (WGS) entry which is preliminary data.</text>
</comment>
<sequence>MADSEWDGSSGMASSAGSEKGKSSQTDSIAVTGQEESSLIDTTDTSGGSAAVAATSGGSTAVTSGNRESSVTVSSTATQQAESALLGATTTQGAEVSASASGDFVVVYAAQTHHKAILIKGVLQTGESVQEQEGQSEWVWGYQLRVQTPAVHPSNVGL</sequence>
<gene>
    <name evidence="2" type="ORF">IRJ41_023633</name>
</gene>
<feature type="compositionally biased region" description="Low complexity" evidence="1">
    <location>
        <begin position="8"/>
        <end position="18"/>
    </location>
</feature>